<dbReference type="PANTHER" id="PTHR12937">
    <property type="entry name" value="VACUOLAR PROTEIN SORTING 28, ISOFORM 2 VPS28"/>
    <property type="match status" value="1"/>
</dbReference>
<dbReference type="GO" id="GO:0000813">
    <property type="term" value="C:ESCRT I complex"/>
    <property type="evidence" value="ECO:0007669"/>
    <property type="project" value="UniProtKB-UniRule"/>
</dbReference>
<keyword evidence="2 5" id="KW-0813">Transport</keyword>
<evidence type="ECO:0000256" key="2">
    <source>
        <dbReference type="ARBA" id="ARBA00022448"/>
    </source>
</evidence>
<dbReference type="PIRSF" id="PIRSF017535">
    <property type="entry name" value="VPS28"/>
    <property type="match status" value="1"/>
</dbReference>
<keyword evidence="4 5" id="KW-0653">Protein transport</keyword>
<proteinExistence type="inferred from homology"/>
<dbReference type="AlphaFoldDB" id="A0A376B714"/>
<evidence type="ECO:0000259" key="8">
    <source>
        <dbReference type="PROSITE" id="PS51313"/>
    </source>
</evidence>
<evidence type="ECO:0000256" key="4">
    <source>
        <dbReference type="ARBA" id="ARBA00022927"/>
    </source>
</evidence>
<evidence type="ECO:0000259" key="7">
    <source>
        <dbReference type="PROSITE" id="PS51310"/>
    </source>
</evidence>
<comment type="similarity">
    <text evidence="5 6">Belongs to the VPS28 family.</text>
</comment>
<sequence>MSGTNLLSSTNNSTSRTNVTFIPSDILENLAELYSIIVAIDKLEKLFLKDNVSDKTYTIQMNKLLAQYKILLSDERTRSAFGDDLEFFIKKYNIRGCSNAINRLQRGIPATIEHFSGGSTTSDSNSNGTTTINAKGVAETTGNFITVMDALKLNYRSKEQLHPLMSDLLLSINKVLGNNSGKYQERSKLVEWIVKINKLKIDECLTDNEVREMLFDLDTAYKGFYSLLD</sequence>
<name>A0A376B714_9ASCO</name>
<keyword evidence="3 5" id="KW-0967">Endosome</keyword>
<evidence type="ECO:0000256" key="5">
    <source>
        <dbReference type="PIRNR" id="PIRNR017535"/>
    </source>
</evidence>
<feature type="domain" description="VPS28 C-terminal" evidence="7">
    <location>
        <begin position="132"/>
        <end position="229"/>
    </location>
</feature>
<evidence type="ECO:0000313" key="10">
    <source>
        <dbReference type="Proteomes" id="UP000262825"/>
    </source>
</evidence>
<dbReference type="InterPro" id="IPR038358">
    <property type="entry name" value="VPS28_N_sf"/>
</dbReference>
<dbReference type="InterPro" id="IPR037206">
    <property type="entry name" value="VPS28_C_sf"/>
</dbReference>
<dbReference type="PROSITE" id="PS51313">
    <property type="entry name" value="VPS28_N"/>
    <property type="match status" value="1"/>
</dbReference>
<dbReference type="InterPro" id="IPR017898">
    <property type="entry name" value="VPS28_N"/>
</dbReference>
<dbReference type="OrthoDB" id="3970451at2759"/>
<gene>
    <name evidence="9" type="ORF">SCODWIG_01641</name>
</gene>
<evidence type="ECO:0000256" key="3">
    <source>
        <dbReference type="ARBA" id="ARBA00022753"/>
    </source>
</evidence>
<dbReference type="PANTHER" id="PTHR12937:SF0">
    <property type="entry name" value="VACUOLAR PROTEIN SORTING-ASSOCIATED PROTEIN 28 HOMOLOG"/>
    <property type="match status" value="1"/>
</dbReference>
<dbReference type="SUPFAM" id="SSF140427">
    <property type="entry name" value="VPS28 C-terminal domain-like"/>
    <property type="match status" value="1"/>
</dbReference>
<evidence type="ECO:0000256" key="1">
    <source>
        <dbReference type="ARBA" id="ARBA00004633"/>
    </source>
</evidence>
<dbReference type="GO" id="GO:0044877">
    <property type="term" value="F:protein-containing complex binding"/>
    <property type="evidence" value="ECO:0007669"/>
    <property type="project" value="TreeGrafter"/>
</dbReference>
<dbReference type="Pfam" id="PF03997">
    <property type="entry name" value="VPS28"/>
    <property type="match status" value="1"/>
</dbReference>
<dbReference type="GO" id="GO:0043328">
    <property type="term" value="P:protein transport to vacuole involved in ubiquitin-dependent protein catabolic process via the multivesicular body sorting pathway"/>
    <property type="evidence" value="ECO:0007669"/>
    <property type="project" value="TreeGrafter"/>
</dbReference>
<dbReference type="SUPFAM" id="SSF140111">
    <property type="entry name" value="Endosomal sorting complex assembly domain"/>
    <property type="match status" value="1"/>
</dbReference>
<feature type="domain" description="VPS28 N-terminal" evidence="8">
    <location>
        <begin position="1"/>
        <end position="114"/>
    </location>
</feature>
<reference evidence="10" key="1">
    <citation type="submission" date="2018-06" db="EMBL/GenBank/DDBJ databases">
        <authorList>
            <person name="Guldener U."/>
        </authorList>
    </citation>
    <scope>NUCLEOTIDE SEQUENCE [LARGE SCALE GENOMIC DNA]</scope>
    <source>
        <strain evidence="10">UTAD17</strain>
    </source>
</reference>
<comment type="subcellular location">
    <subcellularLocation>
        <location evidence="1">Late endosome membrane</location>
        <topology evidence="1">Peripheral membrane protein</topology>
    </subcellularLocation>
</comment>
<evidence type="ECO:0000256" key="6">
    <source>
        <dbReference type="PROSITE-ProRule" id="PRU00642"/>
    </source>
</evidence>
<accession>A0A376B714</accession>
<organism evidence="9 10">
    <name type="scientific">Saccharomycodes ludwigii</name>
    <dbReference type="NCBI Taxonomy" id="36035"/>
    <lineage>
        <taxon>Eukaryota</taxon>
        <taxon>Fungi</taxon>
        <taxon>Dikarya</taxon>
        <taxon>Ascomycota</taxon>
        <taxon>Saccharomycotina</taxon>
        <taxon>Saccharomycetes</taxon>
        <taxon>Saccharomycodales</taxon>
        <taxon>Saccharomycodaceae</taxon>
        <taxon>Saccharomycodes</taxon>
    </lineage>
</organism>
<dbReference type="InterPro" id="IPR017899">
    <property type="entry name" value="VPS28_C"/>
</dbReference>
<evidence type="ECO:0000313" key="9">
    <source>
        <dbReference type="EMBL" id="SSD59880.1"/>
    </source>
</evidence>
<comment type="function">
    <text evidence="5">Component of the ESCRT-I complex (endosomal sorting complex required for transport I), a regulator of vesicular trafficking process.</text>
</comment>
<dbReference type="Gene3D" id="1.20.1440.200">
    <property type="match status" value="1"/>
</dbReference>
<dbReference type="InterPro" id="IPR007143">
    <property type="entry name" value="Vps28"/>
</dbReference>
<dbReference type="Proteomes" id="UP000262825">
    <property type="component" value="Unassembled WGS sequence"/>
</dbReference>
<dbReference type="GO" id="GO:0031902">
    <property type="term" value="C:late endosome membrane"/>
    <property type="evidence" value="ECO:0007669"/>
    <property type="project" value="UniProtKB-SubCell"/>
</dbReference>
<dbReference type="InterPro" id="IPR037202">
    <property type="entry name" value="ESCRT_assembly_dom"/>
</dbReference>
<keyword evidence="10" id="KW-1185">Reference proteome</keyword>
<protein>
    <recommendedName>
        <fullName evidence="5">Vacuolar protein sorting-associated protein 28</fullName>
    </recommendedName>
    <alternativeName>
        <fullName evidence="5">ESCRT-I complex subunit VPS28</fullName>
    </alternativeName>
</protein>
<dbReference type="EMBL" id="UFAJ01000224">
    <property type="protein sequence ID" value="SSD59880.1"/>
    <property type="molecule type" value="Genomic_DNA"/>
</dbReference>
<dbReference type="Gene3D" id="1.20.120.1130">
    <property type="match status" value="1"/>
</dbReference>
<dbReference type="PROSITE" id="PS51310">
    <property type="entry name" value="VPS28_C"/>
    <property type="match status" value="1"/>
</dbReference>
<dbReference type="FunFam" id="1.20.120.1130:FF:000001">
    <property type="entry name" value="Vacuolar protein sorting-associated protein 28 homolog"/>
    <property type="match status" value="1"/>
</dbReference>
<dbReference type="VEuPathDB" id="FungiDB:SCODWIG_01641"/>